<evidence type="ECO:0000256" key="3">
    <source>
        <dbReference type="ARBA" id="ARBA00023163"/>
    </source>
</evidence>
<dbReference type="PROSITE" id="PS01124">
    <property type="entry name" value="HTH_ARAC_FAMILY_2"/>
    <property type="match status" value="1"/>
</dbReference>
<evidence type="ECO:0000259" key="4">
    <source>
        <dbReference type="PROSITE" id="PS01124"/>
    </source>
</evidence>
<dbReference type="SUPFAM" id="SSF46689">
    <property type="entry name" value="Homeodomain-like"/>
    <property type="match status" value="2"/>
</dbReference>
<name>A0ABY9UFJ5_STRVL</name>
<feature type="domain" description="HTH araC/xylS-type" evidence="4">
    <location>
        <begin position="219"/>
        <end position="317"/>
    </location>
</feature>
<dbReference type="InterPro" id="IPR032783">
    <property type="entry name" value="AraC_lig"/>
</dbReference>
<keyword evidence="6" id="KW-1185">Reference proteome</keyword>
<accession>A0ABY9UFJ5</accession>
<evidence type="ECO:0000256" key="1">
    <source>
        <dbReference type="ARBA" id="ARBA00023015"/>
    </source>
</evidence>
<dbReference type="InterPro" id="IPR050204">
    <property type="entry name" value="AraC_XylS_family_regulators"/>
</dbReference>
<dbReference type="Proteomes" id="UP001249394">
    <property type="component" value="Chromosome"/>
</dbReference>
<gene>
    <name evidence="5" type="ORF">RI060_17470</name>
</gene>
<dbReference type="SMART" id="SM00342">
    <property type="entry name" value="HTH_ARAC"/>
    <property type="match status" value="1"/>
</dbReference>
<dbReference type="PROSITE" id="PS00041">
    <property type="entry name" value="HTH_ARAC_FAMILY_1"/>
    <property type="match status" value="1"/>
</dbReference>
<dbReference type="EMBL" id="CP134213">
    <property type="protein sequence ID" value="WND19026.1"/>
    <property type="molecule type" value="Genomic_DNA"/>
</dbReference>
<organism evidence="5 6">
    <name type="scientific">Streptomyces violaceus</name>
    <name type="common">Streptomyces venezuelae</name>
    <dbReference type="NCBI Taxonomy" id="1936"/>
    <lineage>
        <taxon>Bacteria</taxon>
        <taxon>Bacillati</taxon>
        <taxon>Actinomycetota</taxon>
        <taxon>Actinomycetes</taxon>
        <taxon>Kitasatosporales</taxon>
        <taxon>Streptomycetaceae</taxon>
        <taxon>Streptomyces</taxon>
    </lineage>
</organism>
<keyword evidence="1" id="KW-0805">Transcription regulation</keyword>
<evidence type="ECO:0000313" key="6">
    <source>
        <dbReference type="Proteomes" id="UP001249394"/>
    </source>
</evidence>
<sequence>MDPFSILLDGARARGTFVLRTILNPPWSVQVRDRVPLNLVAVLRGTPWVVPSAGDAVRLDAGDIALMRGPDAFTFADDPRTPTQVVVQPGPRRTTAAGAALPEAADMGVRTWGNGGRAHENGADGSSVLLIGKYSGPGEIATRLLRVMPPLLVVPTAAHLDSALVSLLAKETVRNEPGQDLVLERLLDLLLIGVLREWLTGPDADAPAWFRAGGDPVVGSVLRLIHGEPGRPWTVAALAREAGVSRATLARRFTDVVGMPPMAYLTGRRIDVAADLLVESDATIDTVARQVGYGSGFAFSAAFKRARGISPQRHRANARNGP</sequence>
<reference evidence="5 6" key="1">
    <citation type="submission" date="2023-09" db="EMBL/GenBank/DDBJ databases">
        <title>The genome sequence of Streptomyces anthocyanicus.</title>
        <authorList>
            <person name="Mo P."/>
        </authorList>
    </citation>
    <scope>NUCLEOTIDE SEQUENCE [LARGE SCALE GENOMIC DNA]</scope>
    <source>
        <strain evidence="5 6">JCM 4387</strain>
    </source>
</reference>
<evidence type="ECO:0000313" key="5">
    <source>
        <dbReference type="EMBL" id="WND19026.1"/>
    </source>
</evidence>
<dbReference type="Pfam" id="PF12852">
    <property type="entry name" value="Cupin_6"/>
    <property type="match status" value="1"/>
</dbReference>
<dbReference type="InterPro" id="IPR018060">
    <property type="entry name" value="HTH_AraC"/>
</dbReference>
<proteinExistence type="predicted"/>
<dbReference type="Pfam" id="PF12833">
    <property type="entry name" value="HTH_18"/>
    <property type="match status" value="1"/>
</dbReference>
<keyword evidence="3" id="KW-0804">Transcription</keyword>
<dbReference type="InterPro" id="IPR018062">
    <property type="entry name" value="HTH_AraC-typ_CS"/>
</dbReference>
<evidence type="ECO:0000256" key="2">
    <source>
        <dbReference type="ARBA" id="ARBA00023125"/>
    </source>
</evidence>
<dbReference type="PANTHER" id="PTHR46796:SF13">
    <property type="entry name" value="HTH-TYPE TRANSCRIPTIONAL ACTIVATOR RHAS"/>
    <property type="match status" value="1"/>
</dbReference>
<dbReference type="InterPro" id="IPR009057">
    <property type="entry name" value="Homeodomain-like_sf"/>
</dbReference>
<dbReference type="Gene3D" id="1.10.10.60">
    <property type="entry name" value="Homeodomain-like"/>
    <property type="match status" value="2"/>
</dbReference>
<keyword evidence="2" id="KW-0238">DNA-binding</keyword>
<protein>
    <submittedName>
        <fullName evidence="5">AraC family transcriptional regulator</fullName>
    </submittedName>
</protein>
<dbReference type="PANTHER" id="PTHR46796">
    <property type="entry name" value="HTH-TYPE TRANSCRIPTIONAL ACTIVATOR RHAS-RELATED"/>
    <property type="match status" value="1"/>
</dbReference>